<dbReference type="InterPro" id="IPR049708">
    <property type="entry name" value="PP0621-like"/>
</dbReference>
<protein>
    <submittedName>
        <fullName evidence="1">Uncharacterized protein</fullName>
    </submittedName>
</protein>
<dbReference type="EMBL" id="JAAGYR010000012">
    <property type="protein sequence ID" value="NEN76047.1"/>
    <property type="molecule type" value="Genomic_DNA"/>
</dbReference>
<gene>
    <name evidence="1" type="ORF">F9B74_06880</name>
</gene>
<keyword evidence="2" id="KW-1185">Reference proteome</keyword>
<name>A0A6L9Y855_9BURK</name>
<dbReference type="RefSeq" id="WP_163764558.1">
    <property type="nucleotide sequence ID" value="NZ_JAAGYR010000012.1"/>
</dbReference>
<evidence type="ECO:0000313" key="1">
    <source>
        <dbReference type="EMBL" id="NEN76047.1"/>
    </source>
</evidence>
<dbReference type="Proteomes" id="UP000477651">
    <property type="component" value="Unassembled WGS sequence"/>
</dbReference>
<evidence type="ECO:0000313" key="2">
    <source>
        <dbReference type="Proteomes" id="UP000477651"/>
    </source>
</evidence>
<proteinExistence type="predicted"/>
<dbReference type="AlphaFoldDB" id="A0A6L9Y855"/>
<comment type="caution">
    <text evidence="1">The sequence shown here is derived from an EMBL/GenBank/DDBJ whole genome shotgun (WGS) entry which is preliminary data.</text>
</comment>
<dbReference type="NCBIfam" id="NF041023">
    <property type="entry name" value="PP0621_fam"/>
    <property type="match status" value="1"/>
</dbReference>
<reference evidence="1 2" key="1">
    <citation type="submission" date="2020-02" db="EMBL/GenBank/DDBJ databases">
        <title>Pelistega sp. NLN82 were isolated from wild rodents of the Hainan Island.</title>
        <authorList>
            <person name="Niu N."/>
            <person name="Zhou J."/>
        </authorList>
    </citation>
    <scope>NUCLEOTIDE SEQUENCE [LARGE SCALE GENOMIC DNA]</scope>
    <source>
        <strain evidence="1 2">NLN82</strain>
    </source>
</reference>
<organism evidence="1 2">
    <name type="scientific">Pelistega ratti</name>
    <dbReference type="NCBI Taxonomy" id="2652177"/>
    <lineage>
        <taxon>Bacteria</taxon>
        <taxon>Pseudomonadati</taxon>
        <taxon>Pseudomonadota</taxon>
        <taxon>Betaproteobacteria</taxon>
        <taxon>Burkholderiales</taxon>
        <taxon>Alcaligenaceae</taxon>
        <taxon>Pelistega</taxon>
    </lineage>
</organism>
<sequence>MKYLLLILFLGLVWHFFRIKKQPRPQSTTKPNPLTIKMVQCEYCGIHLPENEALIRHGHVWCNADHEKRGTQQ</sequence>
<accession>A0A6L9Y855</accession>